<feature type="domain" description="DUF4062" evidence="1">
    <location>
        <begin position="13"/>
        <end position="104"/>
    </location>
</feature>
<dbReference type="EMBL" id="JAGHKO010000024">
    <property type="protein sequence ID" value="MBO9205448.1"/>
    <property type="molecule type" value="Genomic_DNA"/>
</dbReference>
<proteinExistence type="predicted"/>
<evidence type="ECO:0000313" key="3">
    <source>
        <dbReference type="Proteomes" id="UP000677244"/>
    </source>
</evidence>
<dbReference type="Pfam" id="PF13271">
    <property type="entry name" value="DUF4062"/>
    <property type="match status" value="1"/>
</dbReference>
<organism evidence="2 3">
    <name type="scientific">Niastella soli</name>
    <dbReference type="NCBI Taxonomy" id="2821487"/>
    <lineage>
        <taxon>Bacteria</taxon>
        <taxon>Pseudomonadati</taxon>
        <taxon>Bacteroidota</taxon>
        <taxon>Chitinophagia</taxon>
        <taxon>Chitinophagales</taxon>
        <taxon>Chitinophagaceae</taxon>
        <taxon>Niastella</taxon>
    </lineage>
</organism>
<accession>A0ABS3Z5J7</accession>
<gene>
    <name evidence="2" type="ORF">J7I42_34480</name>
</gene>
<dbReference type="InterPro" id="IPR025139">
    <property type="entry name" value="DUF4062"/>
</dbReference>
<comment type="caution">
    <text evidence="2">The sequence shown here is derived from an EMBL/GenBank/DDBJ whole genome shotgun (WGS) entry which is preliminary data.</text>
</comment>
<keyword evidence="3" id="KW-1185">Reference proteome</keyword>
<protein>
    <submittedName>
        <fullName evidence="2">DUF4062 domain-containing protein</fullName>
    </submittedName>
</protein>
<dbReference type="Proteomes" id="UP000677244">
    <property type="component" value="Unassembled WGS sequence"/>
</dbReference>
<name>A0ABS3Z5J7_9BACT</name>
<sequence length="445" mass="51144">MKRAAVKMGIRKKIYLSSTFGDLQGYRNAIIDTISSDSFKPFFELIRAETATNTGELVWDRVEADVTECDYYLLLMGERYGSVYKNTEKNPQGISYTEHEFETAVRLNKRVIAAQSADPELKKCIDTYGDPPVIDEGKKARLEMFRKKVEDAGYYGPNKPFADLNGLVVQVMHSLVTVIFDSGEHEMEQFLHLFCDRSFQVDYFNNRTITSGGFSAFIIRGDENDLGRDLIKRLAIRELCLLDDQLTTAELNLVSDSLEGNAIALLKRHLQKKTNNAYCCHTLTDIFKAFEERVKQRNIPLCIDVEEQMLDEHRIGFLTYFVEKCSEELKAGFTTNFYFFINIIEKRANVNVLQSLLTKVTGSAPKKVSSPKIKKLIAALTGCYDTTRLDTISRKEIERWIRDEFKKDAGKARIEFDTHFYDFKEGRHSMSAVYEKLEAYSKMKK</sequence>
<reference evidence="2 3" key="1">
    <citation type="submission" date="2021-03" db="EMBL/GenBank/DDBJ databases">
        <title>Assistant Professor.</title>
        <authorList>
            <person name="Huq M.A."/>
        </authorList>
    </citation>
    <scope>NUCLEOTIDE SEQUENCE [LARGE SCALE GENOMIC DNA]</scope>
    <source>
        <strain evidence="2 3">MAH-29</strain>
    </source>
</reference>
<evidence type="ECO:0000259" key="1">
    <source>
        <dbReference type="Pfam" id="PF13271"/>
    </source>
</evidence>
<evidence type="ECO:0000313" key="2">
    <source>
        <dbReference type="EMBL" id="MBO9205448.1"/>
    </source>
</evidence>